<evidence type="ECO:0000313" key="2">
    <source>
        <dbReference type="Proteomes" id="UP001595871"/>
    </source>
</evidence>
<evidence type="ECO:0000313" key="1">
    <source>
        <dbReference type="EMBL" id="MFC4190394.1"/>
    </source>
</evidence>
<reference evidence="2" key="1">
    <citation type="journal article" date="2019" name="Int. J. Syst. Evol. Microbiol.">
        <title>The Global Catalogue of Microorganisms (GCM) 10K type strain sequencing project: providing services to taxonomists for standard genome sequencing and annotation.</title>
        <authorList>
            <consortium name="The Broad Institute Genomics Platform"/>
            <consortium name="The Broad Institute Genome Sequencing Center for Infectious Disease"/>
            <person name="Wu L."/>
            <person name="Ma J."/>
        </authorList>
    </citation>
    <scope>NUCLEOTIDE SEQUENCE [LARGE SCALE GENOMIC DNA]</scope>
    <source>
        <strain evidence="2">CCM 3243</strain>
    </source>
</reference>
<evidence type="ECO:0008006" key="3">
    <source>
        <dbReference type="Google" id="ProtNLM"/>
    </source>
</evidence>
<keyword evidence="2" id="KW-1185">Reference proteome</keyword>
<name>A0ABV8NEJ4_9ACTN</name>
<proteinExistence type="predicted"/>
<comment type="caution">
    <text evidence="1">The sequence shown here is derived from an EMBL/GenBank/DDBJ whole genome shotgun (WGS) entry which is preliminary data.</text>
</comment>
<sequence>MEKIPTLFVRNFSTRPAHVLPEVSPNCEWVINGEGTATRKYDGTCVMLDDAGDWWARREVKKGKPPPPSYVAISTDDETGKTVGWEPVTQSAFAKLHAEALSNGSTEKPGTYELLGPKINGNPDDYAVHILQPHGWSTLSVRQDFATAPRDYGGLREWLHARPYEGIVWHHPDGQRMVKLKAKDFPRES</sequence>
<protein>
    <recommendedName>
        <fullName evidence="3">Mucin-1</fullName>
    </recommendedName>
</protein>
<dbReference type="RefSeq" id="WP_200696993.1">
    <property type="nucleotide sequence ID" value="NZ_BAAAYA010000005.1"/>
</dbReference>
<accession>A0ABV8NEJ4</accession>
<dbReference type="Proteomes" id="UP001595871">
    <property type="component" value="Unassembled WGS sequence"/>
</dbReference>
<dbReference type="EMBL" id="JBHSCF010000055">
    <property type="protein sequence ID" value="MFC4190394.1"/>
    <property type="molecule type" value="Genomic_DNA"/>
</dbReference>
<organism evidence="1 2">
    <name type="scientific">Streptomyces flavovirens</name>
    <dbReference type="NCBI Taxonomy" id="52258"/>
    <lineage>
        <taxon>Bacteria</taxon>
        <taxon>Bacillati</taxon>
        <taxon>Actinomycetota</taxon>
        <taxon>Actinomycetes</taxon>
        <taxon>Kitasatosporales</taxon>
        <taxon>Streptomycetaceae</taxon>
        <taxon>Streptomyces</taxon>
    </lineage>
</organism>
<gene>
    <name evidence="1" type="ORF">ACFO3R_29055</name>
</gene>